<proteinExistence type="predicted"/>
<evidence type="ECO:0000313" key="2">
    <source>
        <dbReference type="Proteomes" id="UP001163324"/>
    </source>
</evidence>
<dbReference type="EMBL" id="CM047940">
    <property type="protein sequence ID" value="KAI9904573.1"/>
    <property type="molecule type" value="Genomic_DNA"/>
</dbReference>
<organism evidence="1 2">
    <name type="scientific">Trichothecium roseum</name>
    <dbReference type="NCBI Taxonomy" id="47278"/>
    <lineage>
        <taxon>Eukaryota</taxon>
        <taxon>Fungi</taxon>
        <taxon>Dikarya</taxon>
        <taxon>Ascomycota</taxon>
        <taxon>Pezizomycotina</taxon>
        <taxon>Sordariomycetes</taxon>
        <taxon>Hypocreomycetidae</taxon>
        <taxon>Hypocreales</taxon>
        <taxon>Hypocreales incertae sedis</taxon>
        <taxon>Trichothecium</taxon>
    </lineage>
</organism>
<name>A0ACC0VEN5_9HYPO</name>
<dbReference type="Proteomes" id="UP001163324">
    <property type="component" value="Chromosome 1"/>
</dbReference>
<sequence>MSRILSLWFKSTDSPMSDAFTEAPPMSMVPQNQDSALGHVHAHAHATVAPETVFNMGTYEFNFDPVPDLIPSQVVDTHHLSSPQALPDQQGIFHQFSHPQQQSQQHPHHHNRVFGDTWDATQLSLASLPHSYNISPAPSHTHSVSSLTVPQTTSPLLPPGGRSDYHSKALKARTSRSRSRQISLRQQPVDFPLQDFGNKDSVPFSWMAQLAEVNSRLMELSSALPSHQDVCTMARPADDHFKVDGFPIDEMFKLTRVIADILDGVITVNTASSPANVAETAQARLECADPANSMFFLSIYMRLLDMYQRVFGLVQRELGQAESQAGFRFWKLPDVTVGSFAVDSTPSLQMNLTVQLAEEFLSRLRGATAVLDPCRPTSGSSQQENDEGISVFSGVVDGSYQAVRSKEDNLRKHLSELRAEIEALLDS</sequence>
<protein>
    <submittedName>
        <fullName evidence="1">Uncharacterized protein</fullName>
    </submittedName>
</protein>
<reference evidence="1" key="1">
    <citation type="submission" date="2022-10" db="EMBL/GenBank/DDBJ databases">
        <title>Complete Genome of Trichothecium roseum strain YXFP-22015, a Plant Pathogen Isolated from Citrus.</title>
        <authorList>
            <person name="Wang Y."/>
            <person name="Zhu L."/>
        </authorList>
    </citation>
    <scope>NUCLEOTIDE SEQUENCE</scope>
    <source>
        <strain evidence="1">YXFP-22015</strain>
    </source>
</reference>
<gene>
    <name evidence="1" type="ORF">N3K66_001102</name>
</gene>
<comment type="caution">
    <text evidence="1">The sequence shown here is derived from an EMBL/GenBank/DDBJ whole genome shotgun (WGS) entry which is preliminary data.</text>
</comment>
<keyword evidence="2" id="KW-1185">Reference proteome</keyword>
<evidence type="ECO:0000313" key="1">
    <source>
        <dbReference type="EMBL" id="KAI9904573.1"/>
    </source>
</evidence>
<accession>A0ACC0VEN5</accession>